<keyword evidence="3" id="KW-1185">Reference proteome</keyword>
<dbReference type="RefSeq" id="WP_190189916.1">
    <property type="nucleotide sequence ID" value="NZ_BMVU01000006.1"/>
</dbReference>
<organism evidence="2 3">
    <name type="scientific">Streptomyces minutiscleroticus</name>
    <dbReference type="NCBI Taxonomy" id="68238"/>
    <lineage>
        <taxon>Bacteria</taxon>
        <taxon>Bacillati</taxon>
        <taxon>Actinomycetota</taxon>
        <taxon>Actinomycetes</taxon>
        <taxon>Kitasatosporales</taxon>
        <taxon>Streptomycetaceae</taxon>
        <taxon>Streptomyces</taxon>
    </lineage>
</organism>
<sequence length="113" mass="12385">MPQTPESQLIIHRAGSDDHTVQVRMAGLLTLDGVWQLTEMVAELSLHTDDQCDVSLDLSEISYCDRNSLFTLLGMCMTMRGLGVDITITDLSTTVRIQVDLAGLEKHLPIGDG</sequence>
<reference evidence="2" key="1">
    <citation type="journal article" date="2014" name="Int. J. Syst. Evol. Microbiol.">
        <title>Complete genome sequence of Corynebacterium casei LMG S-19264T (=DSM 44701T), isolated from a smear-ripened cheese.</title>
        <authorList>
            <consortium name="US DOE Joint Genome Institute (JGI-PGF)"/>
            <person name="Walter F."/>
            <person name="Albersmeier A."/>
            <person name="Kalinowski J."/>
            <person name="Ruckert C."/>
        </authorList>
    </citation>
    <scope>NUCLEOTIDE SEQUENCE</scope>
    <source>
        <strain evidence="2">JCM 4790</strain>
    </source>
</reference>
<comment type="caution">
    <text evidence="2">The sequence shown here is derived from an EMBL/GenBank/DDBJ whole genome shotgun (WGS) entry which is preliminary data.</text>
</comment>
<feature type="domain" description="STAS" evidence="1">
    <location>
        <begin position="23"/>
        <end position="113"/>
    </location>
</feature>
<dbReference type="Gene3D" id="3.30.750.24">
    <property type="entry name" value="STAS domain"/>
    <property type="match status" value="1"/>
</dbReference>
<evidence type="ECO:0000313" key="2">
    <source>
        <dbReference type="EMBL" id="GGX66330.1"/>
    </source>
</evidence>
<evidence type="ECO:0000313" key="3">
    <source>
        <dbReference type="Proteomes" id="UP000619244"/>
    </source>
</evidence>
<dbReference type="AlphaFoldDB" id="A0A918KLM2"/>
<dbReference type="PROSITE" id="PS50801">
    <property type="entry name" value="STAS"/>
    <property type="match status" value="1"/>
</dbReference>
<evidence type="ECO:0000259" key="1">
    <source>
        <dbReference type="PROSITE" id="PS50801"/>
    </source>
</evidence>
<proteinExistence type="predicted"/>
<dbReference type="InterPro" id="IPR036513">
    <property type="entry name" value="STAS_dom_sf"/>
</dbReference>
<dbReference type="Pfam" id="PF13466">
    <property type="entry name" value="STAS_2"/>
    <property type="match status" value="1"/>
</dbReference>
<dbReference type="EMBL" id="BMVU01000006">
    <property type="protein sequence ID" value="GGX66330.1"/>
    <property type="molecule type" value="Genomic_DNA"/>
</dbReference>
<dbReference type="InterPro" id="IPR058548">
    <property type="entry name" value="MlaB-like_STAS"/>
</dbReference>
<name>A0A918KLM2_9ACTN</name>
<dbReference type="InterPro" id="IPR002645">
    <property type="entry name" value="STAS_dom"/>
</dbReference>
<accession>A0A918KLM2</accession>
<dbReference type="SUPFAM" id="SSF52091">
    <property type="entry name" value="SpoIIaa-like"/>
    <property type="match status" value="1"/>
</dbReference>
<dbReference type="Proteomes" id="UP000619244">
    <property type="component" value="Unassembled WGS sequence"/>
</dbReference>
<protein>
    <recommendedName>
        <fullName evidence="1">STAS domain-containing protein</fullName>
    </recommendedName>
</protein>
<gene>
    <name evidence="2" type="ORF">GCM10010358_20940</name>
</gene>
<reference evidence="2" key="2">
    <citation type="submission" date="2020-09" db="EMBL/GenBank/DDBJ databases">
        <authorList>
            <person name="Sun Q."/>
            <person name="Ohkuma M."/>
        </authorList>
    </citation>
    <scope>NUCLEOTIDE SEQUENCE</scope>
    <source>
        <strain evidence="2">JCM 4790</strain>
    </source>
</reference>